<gene>
    <name evidence="2" type="ORF">ACFQ3C_12680</name>
</gene>
<evidence type="ECO:0000313" key="2">
    <source>
        <dbReference type="EMBL" id="MFD1195520.1"/>
    </source>
</evidence>
<evidence type="ECO:0000313" key="3">
    <source>
        <dbReference type="Proteomes" id="UP001597151"/>
    </source>
</evidence>
<feature type="signal peptide" evidence="1">
    <location>
        <begin position="1"/>
        <end position="18"/>
    </location>
</feature>
<evidence type="ECO:0000256" key="1">
    <source>
        <dbReference type="SAM" id="SignalP"/>
    </source>
</evidence>
<keyword evidence="3" id="KW-1185">Reference proteome</keyword>
<keyword evidence="1" id="KW-0732">Signal</keyword>
<proteinExistence type="predicted"/>
<feature type="chain" id="PRO_5047265973" evidence="1">
    <location>
        <begin position="19"/>
        <end position="236"/>
    </location>
</feature>
<dbReference type="EMBL" id="JBHTKR010000005">
    <property type="protein sequence ID" value="MFD1195520.1"/>
    <property type="molecule type" value="Genomic_DNA"/>
</dbReference>
<dbReference type="RefSeq" id="WP_380792337.1">
    <property type="nucleotide sequence ID" value="NZ_JBHTKR010000005.1"/>
</dbReference>
<sequence>MGRLLVMFCCLLAGHANAGAWPRAAGTGFASAGVWHGVDDTDSYATLFAEYGLLPRLTIGLDAGRSVSGQTKAVVFLRAPLGRTLGLLTAGEIGLGEIAGQPVLRPGLSFGHEISTRMGQGWLSIDTLLEADLETRRLDLKADITLGFTPHVMTGQAEAPPSDWTLMLQLQTGLVDLHESLLQLQTEGIVPEPSFLRLAPSVTYRINDRTRLEFGFYRGLRDTRERGLKFGVWTTF</sequence>
<protein>
    <submittedName>
        <fullName evidence="2">Uncharacterized protein</fullName>
    </submittedName>
</protein>
<organism evidence="2 3">
    <name type="scientific">Seohaeicola saemankumensis</name>
    <dbReference type="NCBI Taxonomy" id="481181"/>
    <lineage>
        <taxon>Bacteria</taxon>
        <taxon>Pseudomonadati</taxon>
        <taxon>Pseudomonadota</taxon>
        <taxon>Alphaproteobacteria</taxon>
        <taxon>Rhodobacterales</taxon>
        <taxon>Roseobacteraceae</taxon>
        <taxon>Seohaeicola</taxon>
    </lineage>
</organism>
<reference evidence="3" key="1">
    <citation type="journal article" date="2019" name="Int. J. Syst. Evol. Microbiol.">
        <title>The Global Catalogue of Microorganisms (GCM) 10K type strain sequencing project: providing services to taxonomists for standard genome sequencing and annotation.</title>
        <authorList>
            <consortium name="The Broad Institute Genomics Platform"/>
            <consortium name="The Broad Institute Genome Sequencing Center for Infectious Disease"/>
            <person name="Wu L."/>
            <person name="Ma J."/>
        </authorList>
    </citation>
    <scope>NUCLEOTIDE SEQUENCE [LARGE SCALE GENOMIC DNA]</scope>
    <source>
        <strain evidence="3">CCUG 55328</strain>
    </source>
</reference>
<accession>A0ABW3TFL4</accession>
<name>A0ABW3TFL4_9RHOB</name>
<dbReference type="Proteomes" id="UP001597151">
    <property type="component" value="Unassembled WGS sequence"/>
</dbReference>
<comment type="caution">
    <text evidence="2">The sequence shown here is derived from an EMBL/GenBank/DDBJ whole genome shotgun (WGS) entry which is preliminary data.</text>
</comment>